<comment type="caution">
    <text evidence="1">The sequence shown here is derived from an EMBL/GenBank/DDBJ whole genome shotgun (WGS) entry which is preliminary data.</text>
</comment>
<dbReference type="EMBL" id="CAKJTJ010000001">
    <property type="protein sequence ID" value="CAG9619380.1"/>
    <property type="molecule type" value="Genomic_DNA"/>
</dbReference>
<protein>
    <submittedName>
        <fullName evidence="1">Uncharacterized protein</fullName>
    </submittedName>
</protein>
<evidence type="ECO:0000313" key="2">
    <source>
        <dbReference type="Proteomes" id="UP000789833"/>
    </source>
</evidence>
<proteinExistence type="predicted"/>
<dbReference type="Proteomes" id="UP000789833">
    <property type="component" value="Unassembled WGS sequence"/>
</dbReference>
<accession>A0ABN8A2Q7</accession>
<reference evidence="1 2" key="1">
    <citation type="submission" date="2021-10" db="EMBL/GenBank/DDBJ databases">
        <authorList>
            <person name="Criscuolo A."/>
        </authorList>
    </citation>
    <scope>NUCLEOTIDE SEQUENCE [LARGE SCALE GENOMIC DNA]</scope>
    <source>
        <strain evidence="2">CIP 111883</strain>
    </source>
</reference>
<sequence>MKTFLKVKIKLNFGNDGGIKNESTGTFRLK</sequence>
<keyword evidence="2" id="KW-1185">Reference proteome</keyword>
<organism evidence="1 2">
    <name type="scientific">Sutcliffiella rhizosphaerae</name>
    <dbReference type="NCBI Taxonomy" id="2880967"/>
    <lineage>
        <taxon>Bacteria</taxon>
        <taxon>Bacillati</taxon>
        <taxon>Bacillota</taxon>
        <taxon>Bacilli</taxon>
        <taxon>Bacillales</taxon>
        <taxon>Bacillaceae</taxon>
        <taxon>Sutcliffiella</taxon>
    </lineage>
</organism>
<name>A0ABN8A2Q7_9BACI</name>
<gene>
    <name evidence="1" type="ORF">BACCIP111883_00147</name>
</gene>
<evidence type="ECO:0000313" key="1">
    <source>
        <dbReference type="EMBL" id="CAG9619380.1"/>
    </source>
</evidence>